<dbReference type="InterPro" id="IPR010730">
    <property type="entry name" value="HET"/>
</dbReference>
<evidence type="ECO:0000259" key="1">
    <source>
        <dbReference type="Pfam" id="PF06985"/>
    </source>
</evidence>
<proteinExistence type="predicted"/>
<dbReference type="OrthoDB" id="5125733at2759"/>
<reference evidence="2 3" key="1">
    <citation type="journal article" date="2016" name="Nat. Commun.">
        <title>Ectomycorrhizal ecology is imprinted in the genome of the dominant symbiotic fungus Cenococcum geophilum.</title>
        <authorList>
            <consortium name="DOE Joint Genome Institute"/>
            <person name="Peter M."/>
            <person name="Kohler A."/>
            <person name="Ohm R.A."/>
            <person name="Kuo A."/>
            <person name="Krutzmann J."/>
            <person name="Morin E."/>
            <person name="Arend M."/>
            <person name="Barry K.W."/>
            <person name="Binder M."/>
            <person name="Choi C."/>
            <person name="Clum A."/>
            <person name="Copeland A."/>
            <person name="Grisel N."/>
            <person name="Haridas S."/>
            <person name="Kipfer T."/>
            <person name="LaButti K."/>
            <person name="Lindquist E."/>
            <person name="Lipzen A."/>
            <person name="Maire R."/>
            <person name="Meier B."/>
            <person name="Mihaltcheva S."/>
            <person name="Molinier V."/>
            <person name="Murat C."/>
            <person name="Poggeler S."/>
            <person name="Quandt C.A."/>
            <person name="Sperisen C."/>
            <person name="Tritt A."/>
            <person name="Tisserant E."/>
            <person name="Crous P.W."/>
            <person name="Henrissat B."/>
            <person name="Nehls U."/>
            <person name="Egli S."/>
            <person name="Spatafora J.W."/>
            <person name="Grigoriev I.V."/>
            <person name="Martin F.M."/>
        </authorList>
    </citation>
    <scope>NUCLEOTIDE SEQUENCE [LARGE SCALE GENOMIC DNA]</scope>
    <source>
        <strain evidence="2 3">CBS 459.81</strain>
    </source>
</reference>
<dbReference type="Pfam" id="PF06985">
    <property type="entry name" value="HET"/>
    <property type="match status" value="1"/>
</dbReference>
<gene>
    <name evidence="2" type="ORF">K432DRAFT_314454</name>
</gene>
<name>A0A8E2J840_9PEZI</name>
<dbReference type="EMBL" id="KV746228">
    <property type="protein sequence ID" value="OCK72890.1"/>
    <property type="molecule type" value="Genomic_DNA"/>
</dbReference>
<organism evidence="2 3">
    <name type="scientific">Lepidopterella palustris CBS 459.81</name>
    <dbReference type="NCBI Taxonomy" id="1314670"/>
    <lineage>
        <taxon>Eukaryota</taxon>
        <taxon>Fungi</taxon>
        <taxon>Dikarya</taxon>
        <taxon>Ascomycota</taxon>
        <taxon>Pezizomycotina</taxon>
        <taxon>Dothideomycetes</taxon>
        <taxon>Pleosporomycetidae</taxon>
        <taxon>Mytilinidiales</taxon>
        <taxon>Argynnaceae</taxon>
        <taxon>Lepidopterella</taxon>
    </lineage>
</organism>
<protein>
    <submittedName>
        <fullName evidence="2">HET-domain-containing protein</fullName>
    </submittedName>
</protein>
<evidence type="ECO:0000313" key="3">
    <source>
        <dbReference type="Proteomes" id="UP000250266"/>
    </source>
</evidence>
<evidence type="ECO:0000313" key="2">
    <source>
        <dbReference type="EMBL" id="OCK72890.1"/>
    </source>
</evidence>
<dbReference type="PANTHER" id="PTHR33112">
    <property type="entry name" value="DOMAIN PROTEIN, PUTATIVE-RELATED"/>
    <property type="match status" value="1"/>
</dbReference>
<dbReference type="PANTHER" id="PTHR33112:SF16">
    <property type="entry name" value="HETEROKARYON INCOMPATIBILITY DOMAIN-CONTAINING PROTEIN"/>
    <property type="match status" value="1"/>
</dbReference>
<keyword evidence="3" id="KW-1185">Reference proteome</keyword>
<sequence length="426" mass="48234">MENPLAGRQLSSHANSAECFRLVAYWIQSCLTDHEQCRRRATPPPLLPTRYLNVDSNPPRLCVAEDGARGFYVALSHCWGKTQPLRTTSATIADRLISIPTADMPQTFRDAVLITRELGLEYLWIDSLCIVQDSQEDWEKESAKMGDIYSNSFLTISAAAAEDGEQGIFQPRPARLYPPVELQPRDGDYNTLFVDMMPRNTLFETPQPVDTRAWCFQETTLAPRVLAYGAEMLGWLCDSGTKLEHGYSVDHSGGMAPPLLAPRLRQPPRSSPKSKDLEFYHLLDEKQTATRTWAAIVNQYTTRRLTLEKDRLPALSGLARTIQEETGDEYLAGIWKRDLGEDLLWEVDVLLAHEVREWRRPAQYRAPSWSWAAIEGPVRLPLRPQRTAFDDIFGGPPRPAEEFELLEARVNIAGNNLSNWHRSTAA</sequence>
<accession>A0A8E2J840</accession>
<feature type="domain" description="Heterokaryon incompatibility" evidence="1">
    <location>
        <begin position="72"/>
        <end position="218"/>
    </location>
</feature>
<dbReference type="AlphaFoldDB" id="A0A8E2J840"/>
<dbReference type="Proteomes" id="UP000250266">
    <property type="component" value="Unassembled WGS sequence"/>
</dbReference>